<name>A0AA39GIM2_SARSR</name>
<keyword evidence="4 7" id="KW-0732">Signal</keyword>
<feature type="region of interest" description="Disordered" evidence="6">
    <location>
        <begin position="348"/>
        <end position="371"/>
    </location>
</feature>
<dbReference type="GO" id="GO:0005886">
    <property type="term" value="C:plasma membrane"/>
    <property type="evidence" value="ECO:0007669"/>
    <property type="project" value="TreeGrafter"/>
</dbReference>
<sequence>MHTSQLLAALAAAGFASAQTKTCTKDIQVTQPTPVIDCEVVKADIIVDESVAGDLSIEGPKQLQGDLIVKNASINALSSTSLNAISGKFVLEGCQFLRNLRMNSLTEVDEIQFINLAQLEGLAFGSSGKLEINKITISDTFIDDLSGLNVVTVEDFLINNNQRMVSFQSDLVNITGSSGLRIEGNGREFQLNLPKLESATELQLQDIKSIQFPSLQTLNQSLKLDDNRELTELSAPNLTSIGEALSLINNVKFSNVSFPKLQTIGGDLTVLNNTAMEQVAGFPELRTIGGGIRMGGNFEEVELPSLKDVKGASNVTSTTDIKSFCEFFDKASEEKILQGEAKCTSNNTKALEGEAGGETNDGSSGSGSKSDKDDAAGILNVNMAVLSLAVVFGVAQLL</sequence>
<dbReference type="Gene3D" id="3.80.20.20">
    <property type="entry name" value="Receptor L-domain"/>
    <property type="match status" value="1"/>
</dbReference>
<dbReference type="SUPFAM" id="SSF52058">
    <property type="entry name" value="L domain-like"/>
    <property type="match status" value="1"/>
</dbReference>
<feature type="chain" id="PRO_5041232845" evidence="7">
    <location>
        <begin position="19"/>
        <end position="398"/>
    </location>
</feature>
<keyword evidence="2" id="KW-0134">Cell wall</keyword>
<accession>A0AA39GIM2</accession>
<evidence type="ECO:0000256" key="7">
    <source>
        <dbReference type="SAM" id="SignalP"/>
    </source>
</evidence>
<dbReference type="InterPro" id="IPR036941">
    <property type="entry name" value="Rcpt_L-dom_sf"/>
</dbReference>
<evidence type="ECO:0000256" key="6">
    <source>
        <dbReference type="SAM" id="MobiDB-lite"/>
    </source>
</evidence>
<gene>
    <name evidence="8" type="ORF">NLU13_5487</name>
</gene>
<feature type="signal peptide" evidence="7">
    <location>
        <begin position="1"/>
        <end position="18"/>
    </location>
</feature>
<keyword evidence="9" id="KW-1185">Reference proteome</keyword>
<dbReference type="AlphaFoldDB" id="A0AA39GIM2"/>
<dbReference type="PANTHER" id="PTHR31018">
    <property type="entry name" value="SPORULATION-SPECIFIC PROTEIN-RELATED"/>
    <property type="match status" value="1"/>
</dbReference>
<organism evidence="8 9">
    <name type="scientific">Sarocladium strictum</name>
    <name type="common">Black bundle disease fungus</name>
    <name type="synonym">Acremonium strictum</name>
    <dbReference type="NCBI Taxonomy" id="5046"/>
    <lineage>
        <taxon>Eukaryota</taxon>
        <taxon>Fungi</taxon>
        <taxon>Dikarya</taxon>
        <taxon>Ascomycota</taxon>
        <taxon>Pezizomycotina</taxon>
        <taxon>Sordariomycetes</taxon>
        <taxon>Hypocreomycetidae</taxon>
        <taxon>Hypocreales</taxon>
        <taxon>Sarocladiaceae</taxon>
        <taxon>Sarocladium</taxon>
    </lineage>
</organism>
<dbReference type="EMBL" id="JAPDFR010000004">
    <property type="protein sequence ID" value="KAK0387174.1"/>
    <property type="molecule type" value="Genomic_DNA"/>
</dbReference>
<comment type="subcellular location">
    <subcellularLocation>
        <location evidence="1">Secreted</location>
        <location evidence="1">Cell wall</location>
    </subcellularLocation>
</comment>
<dbReference type="Proteomes" id="UP001175261">
    <property type="component" value="Unassembled WGS sequence"/>
</dbReference>
<evidence type="ECO:0000256" key="4">
    <source>
        <dbReference type="ARBA" id="ARBA00022729"/>
    </source>
</evidence>
<keyword evidence="3" id="KW-0964">Secreted</keyword>
<proteinExistence type="predicted"/>
<evidence type="ECO:0000256" key="3">
    <source>
        <dbReference type="ARBA" id="ARBA00022525"/>
    </source>
</evidence>
<dbReference type="InterPro" id="IPR051648">
    <property type="entry name" value="CWI-Assembly_Regulator"/>
</dbReference>
<evidence type="ECO:0000313" key="8">
    <source>
        <dbReference type="EMBL" id="KAK0387174.1"/>
    </source>
</evidence>
<evidence type="ECO:0000256" key="2">
    <source>
        <dbReference type="ARBA" id="ARBA00022512"/>
    </source>
</evidence>
<evidence type="ECO:0000256" key="1">
    <source>
        <dbReference type="ARBA" id="ARBA00004191"/>
    </source>
</evidence>
<comment type="caution">
    <text evidence="8">The sequence shown here is derived from an EMBL/GenBank/DDBJ whole genome shotgun (WGS) entry which is preliminary data.</text>
</comment>
<dbReference type="PANTHER" id="PTHR31018:SF3">
    <property type="entry name" value="RECEPTOR PROTEIN-TYROSINE KINASE"/>
    <property type="match status" value="1"/>
</dbReference>
<evidence type="ECO:0000256" key="5">
    <source>
        <dbReference type="ARBA" id="ARBA00023180"/>
    </source>
</evidence>
<protein>
    <submittedName>
        <fullName evidence="8">Uncharacterized protein</fullName>
    </submittedName>
</protein>
<dbReference type="GO" id="GO:0009277">
    <property type="term" value="C:fungal-type cell wall"/>
    <property type="evidence" value="ECO:0007669"/>
    <property type="project" value="TreeGrafter"/>
</dbReference>
<evidence type="ECO:0000313" key="9">
    <source>
        <dbReference type="Proteomes" id="UP001175261"/>
    </source>
</evidence>
<dbReference type="GO" id="GO:0031505">
    <property type="term" value="P:fungal-type cell wall organization"/>
    <property type="evidence" value="ECO:0007669"/>
    <property type="project" value="TreeGrafter"/>
</dbReference>
<reference evidence="8" key="1">
    <citation type="submission" date="2022-10" db="EMBL/GenBank/DDBJ databases">
        <title>Determination and structural analysis of whole genome sequence of Sarocladium strictum F4-1.</title>
        <authorList>
            <person name="Hu L."/>
            <person name="Jiang Y."/>
        </authorList>
    </citation>
    <scope>NUCLEOTIDE SEQUENCE</scope>
    <source>
        <strain evidence="8">F4-1</strain>
    </source>
</reference>
<keyword evidence="5" id="KW-0325">Glycoprotein</keyword>
<dbReference type="GO" id="GO:0009986">
    <property type="term" value="C:cell surface"/>
    <property type="evidence" value="ECO:0007669"/>
    <property type="project" value="TreeGrafter"/>
</dbReference>